<evidence type="ECO:0000256" key="7">
    <source>
        <dbReference type="ARBA" id="ARBA00038999"/>
    </source>
</evidence>
<evidence type="ECO:0000256" key="8">
    <source>
        <dbReference type="SAM" id="MobiDB-lite"/>
    </source>
</evidence>
<feature type="domain" description="Protein kinase" evidence="9">
    <location>
        <begin position="48"/>
        <end position="313"/>
    </location>
</feature>
<name>A0A915J9W7_ROMCU</name>
<evidence type="ECO:0000313" key="10">
    <source>
        <dbReference type="Proteomes" id="UP000887565"/>
    </source>
</evidence>
<dbReference type="Gene3D" id="1.10.510.10">
    <property type="entry name" value="Transferase(Phosphotransferase) domain 1"/>
    <property type="match status" value="1"/>
</dbReference>
<evidence type="ECO:0000256" key="2">
    <source>
        <dbReference type="ARBA" id="ARBA00022679"/>
    </source>
</evidence>
<evidence type="ECO:0000256" key="6">
    <source>
        <dbReference type="ARBA" id="ARBA00038035"/>
    </source>
</evidence>
<dbReference type="WBParaSite" id="nRc.2.0.1.t22560-RA">
    <property type="protein sequence ID" value="nRc.2.0.1.t22560-RA"/>
    <property type="gene ID" value="nRc.2.0.1.g22560"/>
</dbReference>
<dbReference type="GO" id="GO:0051403">
    <property type="term" value="P:stress-activated MAPK cascade"/>
    <property type="evidence" value="ECO:0007669"/>
    <property type="project" value="TreeGrafter"/>
</dbReference>
<proteinExistence type="inferred from homology"/>
<keyword evidence="1" id="KW-0723">Serine/threonine-protein kinase</keyword>
<comment type="similarity">
    <text evidence="6">Belongs to the protein kinase superfamily. STE Ser/Thr protein kinase family. MAP kinase kinase subfamily.</text>
</comment>
<keyword evidence="10" id="KW-1185">Reference proteome</keyword>
<dbReference type="EC" id="2.7.12.2" evidence="7"/>
<dbReference type="SUPFAM" id="SSF56112">
    <property type="entry name" value="Protein kinase-like (PK-like)"/>
    <property type="match status" value="1"/>
</dbReference>
<keyword evidence="3" id="KW-0547">Nucleotide-binding</keyword>
<dbReference type="AlphaFoldDB" id="A0A915J9W7"/>
<evidence type="ECO:0000256" key="1">
    <source>
        <dbReference type="ARBA" id="ARBA00022527"/>
    </source>
</evidence>
<dbReference type="PROSITE" id="PS50011">
    <property type="entry name" value="PROTEIN_KINASE_DOM"/>
    <property type="match status" value="1"/>
</dbReference>
<dbReference type="GO" id="GO:0005524">
    <property type="term" value="F:ATP binding"/>
    <property type="evidence" value="ECO:0007669"/>
    <property type="project" value="UniProtKB-KW"/>
</dbReference>
<keyword evidence="4" id="KW-0418">Kinase</keyword>
<dbReference type="InterPro" id="IPR011009">
    <property type="entry name" value="Kinase-like_dom_sf"/>
</dbReference>
<dbReference type="FunFam" id="3.30.200.20:FF:000040">
    <property type="entry name" value="Dual specificity mitogen-activated protein kinase kinase"/>
    <property type="match status" value="1"/>
</dbReference>
<protein>
    <recommendedName>
        <fullName evidence="7">mitogen-activated protein kinase kinase</fullName>
        <ecNumber evidence="7">2.7.12.2</ecNumber>
    </recommendedName>
</protein>
<dbReference type="Proteomes" id="UP000887565">
    <property type="component" value="Unplaced"/>
</dbReference>
<organism evidence="10 11">
    <name type="scientific">Romanomermis culicivorax</name>
    <name type="common">Nematode worm</name>
    <dbReference type="NCBI Taxonomy" id="13658"/>
    <lineage>
        <taxon>Eukaryota</taxon>
        <taxon>Metazoa</taxon>
        <taxon>Ecdysozoa</taxon>
        <taxon>Nematoda</taxon>
        <taxon>Enoplea</taxon>
        <taxon>Dorylaimia</taxon>
        <taxon>Mermithida</taxon>
        <taxon>Mermithoidea</taxon>
        <taxon>Mermithidae</taxon>
        <taxon>Romanomermis</taxon>
    </lineage>
</organism>
<evidence type="ECO:0000256" key="4">
    <source>
        <dbReference type="ARBA" id="ARBA00022777"/>
    </source>
</evidence>
<dbReference type="InterPro" id="IPR008271">
    <property type="entry name" value="Ser/Thr_kinase_AS"/>
</dbReference>
<reference evidence="11" key="1">
    <citation type="submission" date="2022-11" db="UniProtKB">
        <authorList>
            <consortium name="WormBaseParasite"/>
        </authorList>
    </citation>
    <scope>IDENTIFICATION</scope>
</reference>
<sequence length="313" mass="35056">MRKKPGPSLSKLPQPSEPEPHPKPPVNLEDHCSMTFQGRPYDVRAEDLVKIKELGRGNYGFRIRVTLNNEEQKRMLIELNASMQSGQCPQMVKFFGAMFKEGDVWLCMEVMDMSLDKFYRNCVDYNLQICEPVLGFIAYSVIEALHYMKKVLNLMHRDVKPSNILINKQGCVKLCDFGISGHMTDSVAKTINAGCKPYMAPERINPGNEAQQAYDIRSDVWNFKQRPRFAELLTHPFVVQNRDQSSTTASFFDQLSTAIASDEQRLSLAPPTEQLTVPPAAAPTPSSSSSASDVNSVGSSSADSDKIRRPNFS</sequence>
<dbReference type="PANTHER" id="PTHR48013">
    <property type="entry name" value="DUAL SPECIFICITY MITOGEN-ACTIVATED PROTEIN KINASE KINASE 5-RELATED"/>
    <property type="match status" value="1"/>
</dbReference>
<dbReference type="PANTHER" id="PTHR48013:SF28">
    <property type="entry name" value="DUAL SPECIFICITY MITOGEN-ACTIVATED PROTEIN KINASE KINASE SEK-1"/>
    <property type="match status" value="1"/>
</dbReference>
<dbReference type="GO" id="GO:0004674">
    <property type="term" value="F:protein serine/threonine kinase activity"/>
    <property type="evidence" value="ECO:0007669"/>
    <property type="project" value="UniProtKB-KW"/>
</dbReference>
<feature type="region of interest" description="Disordered" evidence="8">
    <location>
        <begin position="268"/>
        <end position="313"/>
    </location>
</feature>
<evidence type="ECO:0000256" key="5">
    <source>
        <dbReference type="ARBA" id="ARBA00022840"/>
    </source>
</evidence>
<dbReference type="Pfam" id="PF00069">
    <property type="entry name" value="Pkinase"/>
    <property type="match status" value="1"/>
</dbReference>
<feature type="region of interest" description="Disordered" evidence="8">
    <location>
        <begin position="1"/>
        <end position="28"/>
    </location>
</feature>
<keyword evidence="5" id="KW-0067">ATP-binding</keyword>
<feature type="compositionally biased region" description="Basic and acidic residues" evidence="8">
    <location>
        <begin position="303"/>
        <end position="313"/>
    </location>
</feature>
<feature type="compositionally biased region" description="Basic and acidic residues" evidence="8">
    <location>
        <begin position="18"/>
        <end position="28"/>
    </location>
</feature>
<dbReference type="SMART" id="SM00220">
    <property type="entry name" value="S_TKc"/>
    <property type="match status" value="1"/>
</dbReference>
<dbReference type="OMA" id="GAMFKEG"/>
<evidence type="ECO:0000313" key="11">
    <source>
        <dbReference type="WBParaSite" id="nRc.2.0.1.t22560-RA"/>
    </source>
</evidence>
<feature type="compositionally biased region" description="Low complexity" evidence="8">
    <location>
        <begin position="277"/>
        <end position="302"/>
    </location>
</feature>
<dbReference type="PROSITE" id="PS00108">
    <property type="entry name" value="PROTEIN_KINASE_ST"/>
    <property type="match status" value="1"/>
</dbReference>
<evidence type="ECO:0000256" key="3">
    <source>
        <dbReference type="ARBA" id="ARBA00022741"/>
    </source>
</evidence>
<evidence type="ECO:0000259" key="9">
    <source>
        <dbReference type="PROSITE" id="PS50011"/>
    </source>
</evidence>
<dbReference type="InterPro" id="IPR000719">
    <property type="entry name" value="Prot_kinase_dom"/>
</dbReference>
<dbReference type="GO" id="GO:0004708">
    <property type="term" value="F:MAP kinase kinase activity"/>
    <property type="evidence" value="ECO:0007669"/>
    <property type="project" value="UniProtKB-EC"/>
</dbReference>
<accession>A0A915J9W7</accession>
<dbReference type="Gene3D" id="6.10.140.2120">
    <property type="match status" value="1"/>
</dbReference>
<keyword evidence="2" id="KW-0808">Transferase</keyword>